<evidence type="ECO:0000313" key="2">
    <source>
        <dbReference type="Proteomes" id="UP000515746"/>
    </source>
</evidence>
<dbReference type="CDD" id="cd00093">
    <property type="entry name" value="HTH_XRE"/>
    <property type="match status" value="1"/>
</dbReference>
<dbReference type="SUPFAM" id="SSF47413">
    <property type="entry name" value="lambda repressor-like DNA-binding domains"/>
    <property type="match status" value="1"/>
</dbReference>
<dbReference type="Proteomes" id="UP000515746">
    <property type="component" value="Segment"/>
</dbReference>
<reference evidence="1 2" key="1">
    <citation type="submission" date="2020-07" db="EMBL/GenBank/DDBJ databases">
        <title>Ralstonia phages.</title>
        <authorList>
            <person name="Trotereau A."/>
            <person name="Boyer C."/>
            <person name="Torres-Barcelo C."/>
        </authorList>
    </citation>
    <scope>NUCLEOTIDE SEQUENCE [LARGE SCALE GENOMIC DNA]</scope>
</reference>
<organism evidence="1 2">
    <name type="scientific">Ralstonia phage Hyacinthe</name>
    <dbReference type="NCBI Taxonomy" id="2759731"/>
    <lineage>
        <taxon>Viruses</taxon>
        <taxon>Duplodnaviria</taxon>
        <taxon>Heunggongvirae</taxon>
        <taxon>Uroviricota</taxon>
        <taxon>Caudoviricetes</taxon>
        <taxon>Rahariannevirus</taxon>
        <taxon>Rahariannevirus raharianne</taxon>
    </lineage>
</organism>
<gene>
    <name evidence="1" type="ORF">8G_00072</name>
</gene>
<dbReference type="GO" id="GO:0003677">
    <property type="term" value="F:DNA binding"/>
    <property type="evidence" value="ECO:0007669"/>
    <property type="project" value="InterPro"/>
</dbReference>
<dbReference type="Gene3D" id="1.10.260.40">
    <property type="entry name" value="lambda repressor-like DNA-binding domains"/>
    <property type="match status" value="1"/>
</dbReference>
<protein>
    <submittedName>
        <fullName evidence="1">Uncharacterized protein</fullName>
    </submittedName>
</protein>
<dbReference type="InterPro" id="IPR010982">
    <property type="entry name" value="Lambda_DNA-bd_dom_sf"/>
</dbReference>
<evidence type="ECO:0000313" key="1">
    <source>
        <dbReference type="EMBL" id="QMV33504.1"/>
    </source>
</evidence>
<proteinExistence type="predicted"/>
<name>A0A7G5BB31_9CAUD</name>
<sequence length="67" mass="7702">MTTARIPPTAQQVREAREAAGLTQTEAGALVYSALRAWQQWEAGDRRMHPALWELFRIKIIMRVTHN</sequence>
<accession>A0A7G5BB31</accession>
<dbReference type="EMBL" id="MT740743">
    <property type="protein sequence ID" value="QMV33504.1"/>
    <property type="molecule type" value="Genomic_DNA"/>
</dbReference>
<dbReference type="InterPro" id="IPR001387">
    <property type="entry name" value="Cro/C1-type_HTH"/>
</dbReference>